<dbReference type="Proteomes" id="UP001597373">
    <property type="component" value="Unassembled WGS sequence"/>
</dbReference>
<evidence type="ECO:0000256" key="1">
    <source>
        <dbReference type="ARBA" id="ARBA00022603"/>
    </source>
</evidence>
<evidence type="ECO:0000313" key="9">
    <source>
        <dbReference type="Proteomes" id="UP001597373"/>
    </source>
</evidence>
<dbReference type="Pfam" id="PF01029">
    <property type="entry name" value="NusB"/>
    <property type="match status" value="1"/>
</dbReference>
<evidence type="ECO:0000256" key="6">
    <source>
        <dbReference type="SAM" id="MobiDB-lite"/>
    </source>
</evidence>
<keyword evidence="4 5" id="KW-0694">RNA-binding</keyword>
<organism evidence="8 9">
    <name type="scientific">Chelativorans composti</name>
    <dbReference type="NCBI Taxonomy" id="768533"/>
    <lineage>
        <taxon>Bacteria</taxon>
        <taxon>Pseudomonadati</taxon>
        <taxon>Pseudomonadota</taxon>
        <taxon>Alphaproteobacteria</taxon>
        <taxon>Hyphomicrobiales</taxon>
        <taxon>Phyllobacteriaceae</taxon>
        <taxon>Chelativorans</taxon>
    </lineage>
</organism>
<keyword evidence="2 5" id="KW-0808">Transferase</keyword>
<dbReference type="PANTHER" id="PTHR22807">
    <property type="entry name" value="NOP2 YEAST -RELATED NOL1/NOP2/FMU SUN DOMAIN-CONTAINING"/>
    <property type="match status" value="1"/>
</dbReference>
<feature type="binding site" evidence="5">
    <location>
        <position position="350"/>
    </location>
    <ligand>
        <name>S-adenosyl-L-methionine</name>
        <dbReference type="ChEBI" id="CHEBI:59789"/>
    </ligand>
</feature>
<dbReference type="Gene3D" id="3.40.50.150">
    <property type="entry name" value="Vaccinia Virus protein VP39"/>
    <property type="match status" value="1"/>
</dbReference>
<feature type="binding site" evidence="5">
    <location>
        <begin position="287"/>
        <end position="293"/>
    </location>
    <ligand>
        <name>S-adenosyl-L-methionine</name>
        <dbReference type="ChEBI" id="CHEBI:59789"/>
    </ligand>
</feature>
<dbReference type="RefSeq" id="WP_378188367.1">
    <property type="nucleotide sequence ID" value="NZ_JBHUIR010000021.1"/>
</dbReference>
<feature type="binding site" evidence="5">
    <location>
        <position position="308"/>
    </location>
    <ligand>
        <name>S-adenosyl-L-methionine</name>
        <dbReference type="ChEBI" id="CHEBI:59789"/>
    </ligand>
</feature>
<dbReference type="EMBL" id="JBHUIR010000021">
    <property type="protein sequence ID" value="MFD2259545.1"/>
    <property type="molecule type" value="Genomic_DNA"/>
</dbReference>
<dbReference type="InterPro" id="IPR006027">
    <property type="entry name" value="NusB_RsmB_TIM44"/>
</dbReference>
<keyword evidence="1 5" id="KW-0489">Methyltransferase</keyword>
<evidence type="ECO:0000256" key="3">
    <source>
        <dbReference type="ARBA" id="ARBA00022691"/>
    </source>
</evidence>
<comment type="caution">
    <text evidence="8">The sequence shown here is derived from an EMBL/GenBank/DDBJ whole genome shotgun (WGS) entry which is preliminary data.</text>
</comment>
<dbReference type="PROSITE" id="PS51686">
    <property type="entry name" value="SAM_MT_RSMB_NOP"/>
    <property type="match status" value="1"/>
</dbReference>
<proteinExistence type="inferred from homology"/>
<evidence type="ECO:0000256" key="5">
    <source>
        <dbReference type="PROSITE-ProRule" id="PRU01023"/>
    </source>
</evidence>
<dbReference type="InterPro" id="IPR001678">
    <property type="entry name" value="MeTrfase_RsmB-F_NOP2_dom"/>
</dbReference>
<gene>
    <name evidence="8" type="ORF">ACFSMZ_07175</name>
</gene>
<name>A0ABW5DG97_9HYPH</name>
<dbReference type="InterPro" id="IPR049560">
    <property type="entry name" value="MeTrfase_RsmB-F_NOP2_cat"/>
</dbReference>
<dbReference type="EC" id="2.1.1.-" evidence="8"/>
<dbReference type="InterPro" id="IPR029063">
    <property type="entry name" value="SAM-dependent_MTases_sf"/>
</dbReference>
<reference evidence="9" key="1">
    <citation type="journal article" date="2019" name="Int. J. Syst. Evol. Microbiol.">
        <title>The Global Catalogue of Microorganisms (GCM) 10K type strain sequencing project: providing services to taxonomists for standard genome sequencing and annotation.</title>
        <authorList>
            <consortium name="The Broad Institute Genomics Platform"/>
            <consortium name="The Broad Institute Genome Sequencing Center for Infectious Disease"/>
            <person name="Wu L."/>
            <person name="Ma J."/>
        </authorList>
    </citation>
    <scope>NUCLEOTIDE SEQUENCE [LARGE SCALE GENOMIC DNA]</scope>
    <source>
        <strain evidence="9">KCTC 23707</strain>
    </source>
</reference>
<feature type="domain" description="SAM-dependent MTase RsmB/NOP-type" evidence="7">
    <location>
        <begin position="195"/>
        <end position="474"/>
    </location>
</feature>
<keyword evidence="9" id="KW-1185">Reference proteome</keyword>
<evidence type="ECO:0000256" key="4">
    <source>
        <dbReference type="ARBA" id="ARBA00022884"/>
    </source>
</evidence>
<dbReference type="InterPro" id="IPR023267">
    <property type="entry name" value="RCMT"/>
</dbReference>
<dbReference type="Pfam" id="PF01189">
    <property type="entry name" value="Methyltr_RsmB-F"/>
    <property type="match status" value="1"/>
</dbReference>
<evidence type="ECO:0000259" key="7">
    <source>
        <dbReference type="PROSITE" id="PS51686"/>
    </source>
</evidence>
<keyword evidence="3 5" id="KW-0949">S-adenosyl-L-methionine</keyword>
<comment type="similarity">
    <text evidence="5">Belongs to the class I-like SAM-binding methyltransferase superfamily. RsmB/NOP family.</text>
</comment>
<dbReference type="Gene3D" id="1.10.940.10">
    <property type="entry name" value="NusB-like"/>
    <property type="match status" value="1"/>
</dbReference>
<sequence>MGQRPQGPVVVSAQKPGRRPNHQARRRTGKPAVPEGETVPGLAPRQAAARLLSAVLDAHTPLDALTDGEHGHPQYLALDGRDRALVRAILISALRFHRTIETIIAAQLDRPLPANARSLAALLHVAAAQILFLDVPDSAAVNIAVAQAKADPRSVRFAALVNAVLRNVSRSKETLLPKVLEEIRDAPDWMIRRLEAAYGRETARRILDVHRSEPPVDFSVKSRAEYWAERLGGRVLPNGSVRVENLSAPIPELPGFAEGEWWVQDAAASLPPRLLGDVSGLDVADLCAAPGGKTAALALAGARVTAVDQSGSRLKRLKENLARLGLAAEVVEADILKWLPGRRFDAILLDAPCSSTGTARRHPDVLWAKTPEDIAKLANLQRRLLERSLELVKPGGTVVFANCSLDREEGEDLILGLLKDRPDVLLDPIRPGELPGATHFITSEGWLRTTPEVREDPAALSGVDGFFAARLRVAGR</sequence>
<dbReference type="PRINTS" id="PR02008">
    <property type="entry name" value="RCMTFAMILY"/>
</dbReference>
<evidence type="ECO:0000313" key="8">
    <source>
        <dbReference type="EMBL" id="MFD2259545.1"/>
    </source>
</evidence>
<dbReference type="SUPFAM" id="SSF53335">
    <property type="entry name" value="S-adenosyl-L-methionine-dependent methyltransferases"/>
    <property type="match status" value="1"/>
</dbReference>
<dbReference type="GO" id="GO:0008168">
    <property type="term" value="F:methyltransferase activity"/>
    <property type="evidence" value="ECO:0007669"/>
    <property type="project" value="UniProtKB-KW"/>
</dbReference>
<protein>
    <submittedName>
        <fullName evidence="8">RsmB/NOP family class I SAM-dependent RNA methyltransferase</fullName>
        <ecNumber evidence="8">2.1.1.-</ecNumber>
    </submittedName>
</protein>
<dbReference type="SUPFAM" id="SSF48013">
    <property type="entry name" value="NusB-like"/>
    <property type="match status" value="1"/>
</dbReference>
<dbReference type="GO" id="GO:0032259">
    <property type="term" value="P:methylation"/>
    <property type="evidence" value="ECO:0007669"/>
    <property type="project" value="UniProtKB-KW"/>
</dbReference>
<dbReference type="InterPro" id="IPR035926">
    <property type="entry name" value="NusB-like_sf"/>
</dbReference>
<feature type="active site" description="Nucleophile" evidence="5">
    <location>
        <position position="403"/>
    </location>
</feature>
<dbReference type="CDD" id="cd02440">
    <property type="entry name" value="AdoMet_MTases"/>
    <property type="match status" value="1"/>
</dbReference>
<feature type="binding site" evidence="5">
    <location>
        <position position="334"/>
    </location>
    <ligand>
        <name>S-adenosyl-L-methionine</name>
        <dbReference type="ChEBI" id="CHEBI:59789"/>
    </ligand>
</feature>
<evidence type="ECO:0000256" key="2">
    <source>
        <dbReference type="ARBA" id="ARBA00022679"/>
    </source>
</evidence>
<accession>A0ABW5DG97</accession>
<feature type="compositionally biased region" description="Basic residues" evidence="6">
    <location>
        <begin position="16"/>
        <end position="29"/>
    </location>
</feature>
<feature type="region of interest" description="Disordered" evidence="6">
    <location>
        <begin position="1"/>
        <end position="40"/>
    </location>
</feature>
<dbReference type="PANTHER" id="PTHR22807:SF61">
    <property type="entry name" value="NOL1_NOP2_SUN FAMILY PROTEIN _ ANTITERMINATION NUSB DOMAIN-CONTAINING PROTEIN"/>
    <property type="match status" value="1"/>
</dbReference>